<dbReference type="PANTHER" id="PTHR36978">
    <property type="entry name" value="P-LOOP CONTAINING NUCLEOTIDE TRIPHOSPHATE HYDROLASE"/>
    <property type="match status" value="1"/>
</dbReference>
<evidence type="ECO:0000313" key="2">
    <source>
        <dbReference type="Proteomes" id="UP001083770"/>
    </source>
</evidence>
<dbReference type="InterPro" id="IPR027417">
    <property type="entry name" value="P-loop_NTPase"/>
</dbReference>
<protein>
    <recommendedName>
        <fullName evidence="3">Sulfotransferase family protein</fullName>
    </recommendedName>
</protein>
<reference evidence="1" key="1">
    <citation type="submission" date="2022-12" db="EMBL/GenBank/DDBJ databases">
        <title>Bacterial isolates from different developmental stages of Nematostella vectensis.</title>
        <authorList>
            <person name="Fraune S."/>
        </authorList>
    </citation>
    <scope>NUCLEOTIDE SEQUENCE</scope>
    <source>
        <strain evidence="1">G21632-S1</strain>
    </source>
</reference>
<comment type="caution">
    <text evidence="1">The sequence shown here is derived from an EMBL/GenBank/DDBJ whole genome shotgun (WGS) entry which is preliminary data.</text>
</comment>
<evidence type="ECO:0000313" key="1">
    <source>
        <dbReference type="EMBL" id="MCZ4299266.1"/>
    </source>
</evidence>
<dbReference type="RefSeq" id="WP_269403275.1">
    <property type="nucleotide sequence ID" value="NZ_JAPWGW010000005.1"/>
</dbReference>
<dbReference type="SUPFAM" id="SSF52540">
    <property type="entry name" value="P-loop containing nucleoside triphosphate hydrolases"/>
    <property type="match status" value="1"/>
</dbReference>
<organism evidence="1 2">
    <name type="scientific">Henriciella marina</name>
    <dbReference type="NCBI Taxonomy" id="453851"/>
    <lineage>
        <taxon>Bacteria</taxon>
        <taxon>Pseudomonadati</taxon>
        <taxon>Pseudomonadota</taxon>
        <taxon>Alphaproteobacteria</taxon>
        <taxon>Hyphomonadales</taxon>
        <taxon>Hyphomonadaceae</taxon>
        <taxon>Henriciella</taxon>
    </lineage>
</organism>
<dbReference type="Gene3D" id="3.40.50.300">
    <property type="entry name" value="P-loop containing nucleotide triphosphate hydrolases"/>
    <property type="match status" value="1"/>
</dbReference>
<dbReference type="InterPro" id="IPR040632">
    <property type="entry name" value="Sulfotransfer_4"/>
</dbReference>
<gene>
    <name evidence="1" type="ORF">O4G74_14465</name>
</gene>
<accession>A0ABT4LY51</accession>
<keyword evidence="2" id="KW-1185">Reference proteome</keyword>
<name>A0ABT4LY51_9PROT</name>
<sequence length="205" mass="22745">MKIIGTGLGRTGTMSLKLALEQLGFGPCYHMEAVFNDLEKRVPQWNDALAGQPDWEKTFEGFDSGVDWPIAGFYEELYAAYPDAKFILSTRSPDSWAASFGATIAKLLEERGMAAEPMKPWLEMAYGVIARSGFPDGLSDDERMARFTAHNEAVKQTIPAGQLLVFEVKQGWEPLCRFLGADVPQGPFPRTNDRAEFWDLVSGGQ</sequence>
<proteinExistence type="predicted"/>
<dbReference type="EMBL" id="JAPWGW010000005">
    <property type="protein sequence ID" value="MCZ4299266.1"/>
    <property type="molecule type" value="Genomic_DNA"/>
</dbReference>
<dbReference type="Pfam" id="PF17784">
    <property type="entry name" value="Sulfotransfer_4"/>
    <property type="match status" value="1"/>
</dbReference>
<dbReference type="PANTHER" id="PTHR36978:SF4">
    <property type="entry name" value="P-LOOP CONTAINING NUCLEOSIDE TRIPHOSPHATE HYDROLASE PROTEIN"/>
    <property type="match status" value="1"/>
</dbReference>
<dbReference type="Proteomes" id="UP001083770">
    <property type="component" value="Unassembled WGS sequence"/>
</dbReference>
<evidence type="ECO:0008006" key="3">
    <source>
        <dbReference type="Google" id="ProtNLM"/>
    </source>
</evidence>